<keyword evidence="2" id="KW-1185">Reference proteome</keyword>
<organism evidence="1 2">
    <name type="scientific">Peronosclerospora sorghi</name>
    <dbReference type="NCBI Taxonomy" id="230839"/>
    <lineage>
        <taxon>Eukaryota</taxon>
        <taxon>Sar</taxon>
        <taxon>Stramenopiles</taxon>
        <taxon>Oomycota</taxon>
        <taxon>Peronosporomycetes</taxon>
        <taxon>Peronosporales</taxon>
        <taxon>Peronosporaceae</taxon>
        <taxon>Peronosclerospora</taxon>
    </lineage>
</organism>
<comment type="caution">
    <text evidence="1">The sequence shown here is derived from an EMBL/GenBank/DDBJ whole genome shotgun (WGS) entry which is preliminary data.</text>
</comment>
<gene>
    <name evidence="1" type="ORF">PsorP6_015607</name>
</gene>
<evidence type="ECO:0000313" key="2">
    <source>
        <dbReference type="Proteomes" id="UP001163321"/>
    </source>
</evidence>
<reference evidence="1 2" key="1">
    <citation type="journal article" date="2022" name="bioRxiv">
        <title>The genome of the oomycete Peronosclerospora sorghi, a cosmopolitan pathogen of maize and sorghum, is inflated with dispersed pseudogenes.</title>
        <authorList>
            <person name="Fletcher K."/>
            <person name="Martin F."/>
            <person name="Isakeit T."/>
            <person name="Cavanaugh K."/>
            <person name="Magill C."/>
            <person name="Michelmore R."/>
        </authorList>
    </citation>
    <scope>NUCLEOTIDE SEQUENCE [LARGE SCALE GENOMIC DNA]</scope>
    <source>
        <strain evidence="1">P6</strain>
    </source>
</reference>
<proteinExistence type="predicted"/>
<name>A0ACC0WME7_9STRA</name>
<dbReference type="EMBL" id="CM047589">
    <property type="protein sequence ID" value="KAI9919934.1"/>
    <property type="molecule type" value="Genomic_DNA"/>
</dbReference>
<sequence>MEKLAGERKYTLGFAFSEVWPVAREVTEEEYEIPSMLQFKEALSNCLQWSLDEYLSALSFISFLTIKRRQARYLKLRPRKIRVKDDPRAWWTYAINDVLLDVRERLAHVYWEALEETRRRRDRYNCLVLQHSHTFAASLVSPDVRLLSEEVTR</sequence>
<accession>A0ACC0WME7</accession>
<dbReference type="Proteomes" id="UP001163321">
    <property type="component" value="Chromosome 10"/>
</dbReference>
<evidence type="ECO:0000313" key="1">
    <source>
        <dbReference type="EMBL" id="KAI9919934.1"/>
    </source>
</evidence>
<protein>
    <submittedName>
        <fullName evidence="1">Uncharacterized protein</fullName>
    </submittedName>
</protein>